<evidence type="ECO:0000313" key="11">
    <source>
        <dbReference type="EMBL" id="UOQ85117.1"/>
    </source>
</evidence>
<dbReference type="PROSITE" id="PS50110">
    <property type="entry name" value="RESPONSE_REGULATORY"/>
    <property type="match status" value="1"/>
</dbReference>
<evidence type="ECO:0000259" key="10">
    <source>
        <dbReference type="PROSITE" id="PS50110"/>
    </source>
</evidence>
<dbReference type="InterPro" id="IPR001789">
    <property type="entry name" value="Sig_transdc_resp-reg_receiver"/>
</dbReference>
<keyword evidence="12" id="KW-1185">Reference proteome</keyword>
<dbReference type="InterPro" id="IPR051552">
    <property type="entry name" value="HptR"/>
</dbReference>
<name>A0ABY4GP42_9BACI</name>
<keyword evidence="4" id="KW-0902">Two-component regulatory system</keyword>
<dbReference type="InterPro" id="IPR018062">
    <property type="entry name" value="HTH_AraC-typ_CS"/>
</dbReference>
<dbReference type="RefSeq" id="WP_244743823.1">
    <property type="nucleotide sequence ID" value="NZ_CP095071.1"/>
</dbReference>
<feature type="domain" description="Response regulatory" evidence="10">
    <location>
        <begin position="3"/>
        <end position="120"/>
    </location>
</feature>
<dbReference type="SMART" id="SM00342">
    <property type="entry name" value="HTH_ARAC"/>
    <property type="match status" value="1"/>
</dbReference>
<evidence type="ECO:0000256" key="3">
    <source>
        <dbReference type="ARBA" id="ARBA00022553"/>
    </source>
</evidence>
<evidence type="ECO:0000256" key="6">
    <source>
        <dbReference type="ARBA" id="ARBA00023125"/>
    </source>
</evidence>
<dbReference type="InterPro" id="IPR018060">
    <property type="entry name" value="HTH_AraC"/>
</dbReference>
<evidence type="ECO:0000313" key="12">
    <source>
        <dbReference type="Proteomes" id="UP000831537"/>
    </source>
</evidence>
<reference evidence="11 12" key="1">
    <citation type="submission" date="2022-04" db="EMBL/GenBank/DDBJ databases">
        <title>Gracilibacillus sp. isolated from saltern.</title>
        <authorList>
            <person name="Won M."/>
            <person name="Lee C.-M."/>
            <person name="Woen H.-Y."/>
            <person name="Kwon S.-W."/>
        </authorList>
    </citation>
    <scope>NUCLEOTIDE SEQUENCE [LARGE SCALE GENOMIC DNA]</scope>
    <source>
        <strain evidence="11 12">SSPM10-3</strain>
    </source>
</reference>
<dbReference type="EMBL" id="CP095071">
    <property type="protein sequence ID" value="UOQ85117.1"/>
    <property type="molecule type" value="Genomic_DNA"/>
</dbReference>
<dbReference type="PROSITE" id="PS00041">
    <property type="entry name" value="HTH_ARAC_FAMILY_1"/>
    <property type="match status" value="1"/>
</dbReference>
<dbReference type="PANTHER" id="PTHR42713:SF3">
    <property type="entry name" value="TRANSCRIPTIONAL REGULATORY PROTEIN HPTR"/>
    <property type="match status" value="1"/>
</dbReference>
<dbReference type="Pfam" id="PF00072">
    <property type="entry name" value="Response_reg"/>
    <property type="match status" value="1"/>
</dbReference>
<dbReference type="Proteomes" id="UP000831537">
    <property type="component" value="Chromosome"/>
</dbReference>
<evidence type="ECO:0000256" key="8">
    <source>
        <dbReference type="PROSITE-ProRule" id="PRU00169"/>
    </source>
</evidence>
<evidence type="ECO:0000256" key="5">
    <source>
        <dbReference type="ARBA" id="ARBA00023015"/>
    </source>
</evidence>
<accession>A0ABY4GP42</accession>
<dbReference type="Gene3D" id="1.10.10.60">
    <property type="entry name" value="Homeodomain-like"/>
    <property type="match status" value="2"/>
</dbReference>
<organism evidence="11 12">
    <name type="scientific">Gracilibacillus salinarum</name>
    <dbReference type="NCBI Taxonomy" id="2932255"/>
    <lineage>
        <taxon>Bacteria</taxon>
        <taxon>Bacillati</taxon>
        <taxon>Bacillota</taxon>
        <taxon>Bacilli</taxon>
        <taxon>Bacillales</taxon>
        <taxon>Bacillaceae</taxon>
        <taxon>Gracilibacillus</taxon>
    </lineage>
</organism>
<keyword evidence="6" id="KW-0238">DNA-binding</keyword>
<dbReference type="InterPro" id="IPR009057">
    <property type="entry name" value="Homeodomain-like_sf"/>
</dbReference>
<sequence>MLRVLLVDDEPLIREGLASIIDWNSYGFQVIGTADNGRSGLEKIREWKPDVVFVDIRMPGISGIEMVQQAKEEGFTCKFVVLSGYSNFSYAQQAIRLGMESYLLKPIDEEELIPLLERMRIKLKQEKMLEKQLRDFGSISESSKWKQFLLENNRDEDWLQHFRRDTFYLASMTALNDTSSEQITSKLHDGVKEVFHYLWKHDTLFMLFRNLQFTEVKQQLHDLTVSMEDRSLQFQLIEDKNDIDSLPSAVKDLHCLQQFTFAYGDRLILTENDLKADEGDPFEFSKWLEQVCLMVEFDQVDKLDNHLIQLQFYYQRKKYAKGRIIAELIDKMKSIYQELSKSNHSLTVWTNDELVDRFTSAHQLADIIEEIKQQLLDLAHQINGFASDHDTIIDKMKHYVDYFYAKELNVKVMADLFNYNPSYLGKKFKAETGSYFHQYLDAVRITKAKELLVGGSDKVYQVSEKVGYTNQDYFYRKFKYHVGISPKEFQKQSRSTESIKGE</sequence>
<dbReference type="PANTHER" id="PTHR42713">
    <property type="entry name" value="HISTIDINE KINASE-RELATED"/>
    <property type="match status" value="1"/>
</dbReference>
<gene>
    <name evidence="11" type="ORF">MUN87_21130</name>
</gene>
<dbReference type="SUPFAM" id="SSF46689">
    <property type="entry name" value="Homeodomain-like"/>
    <property type="match status" value="1"/>
</dbReference>
<keyword evidence="5" id="KW-0805">Transcription regulation</keyword>
<keyword evidence="7" id="KW-0804">Transcription</keyword>
<keyword evidence="2" id="KW-0963">Cytoplasm</keyword>
<evidence type="ECO:0000259" key="9">
    <source>
        <dbReference type="PROSITE" id="PS01124"/>
    </source>
</evidence>
<proteinExistence type="predicted"/>
<evidence type="ECO:0000256" key="4">
    <source>
        <dbReference type="ARBA" id="ARBA00023012"/>
    </source>
</evidence>
<evidence type="ECO:0000256" key="7">
    <source>
        <dbReference type="ARBA" id="ARBA00023163"/>
    </source>
</evidence>
<dbReference type="Pfam" id="PF12833">
    <property type="entry name" value="HTH_18"/>
    <property type="match status" value="1"/>
</dbReference>
<comment type="subcellular location">
    <subcellularLocation>
        <location evidence="1">Cytoplasm</location>
    </subcellularLocation>
</comment>
<evidence type="ECO:0000256" key="1">
    <source>
        <dbReference type="ARBA" id="ARBA00004496"/>
    </source>
</evidence>
<evidence type="ECO:0000256" key="2">
    <source>
        <dbReference type="ARBA" id="ARBA00022490"/>
    </source>
</evidence>
<feature type="domain" description="HTH araC/xylS-type" evidence="9">
    <location>
        <begin position="394"/>
        <end position="492"/>
    </location>
</feature>
<dbReference type="SMART" id="SM00448">
    <property type="entry name" value="REC"/>
    <property type="match status" value="1"/>
</dbReference>
<dbReference type="CDD" id="cd17536">
    <property type="entry name" value="REC_YesN-like"/>
    <property type="match status" value="1"/>
</dbReference>
<dbReference type="Gene3D" id="3.40.50.2300">
    <property type="match status" value="1"/>
</dbReference>
<feature type="modified residue" description="4-aspartylphosphate" evidence="8">
    <location>
        <position position="55"/>
    </location>
</feature>
<keyword evidence="3 8" id="KW-0597">Phosphoprotein</keyword>
<dbReference type="PROSITE" id="PS01124">
    <property type="entry name" value="HTH_ARAC_FAMILY_2"/>
    <property type="match status" value="1"/>
</dbReference>
<dbReference type="InterPro" id="IPR011006">
    <property type="entry name" value="CheY-like_superfamily"/>
</dbReference>
<protein>
    <submittedName>
        <fullName evidence="11">Response regulator transcription factor</fullName>
    </submittedName>
</protein>
<dbReference type="SUPFAM" id="SSF52172">
    <property type="entry name" value="CheY-like"/>
    <property type="match status" value="1"/>
</dbReference>